<organism evidence="1 2">
    <name type="scientific">Aerococcus urinaehominis</name>
    <dbReference type="NCBI Taxonomy" id="128944"/>
    <lineage>
        <taxon>Bacteria</taxon>
        <taxon>Bacillati</taxon>
        <taxon>Bacillota</taxon>
        <taxon>Bacilli</taxon>
        <taxon>Lactobacillales</taxon>
        <taxon>Aerococcaceae</taxon>
        <taxon>Aerococcus</taxon>
    </lineage>
</organism>
<evidence type="ECO:0000313" key="2">
    <source>
        <dbReference type="Proteomes" id="UP000062260"/>
    </source>
</evidence>
<dbReference type="EMBL" id="CP014163">
    <property type="protein sequence ID" value="AMB99053.1"/>
    <property type="molecule type" value="Genomic_DNA"/>
</dbReference>
<dbReference type="STRING" id="128944.AWM75_03125"/>
<sequence length="183" mass="21541">MRTDELYVKLKNLHFIDNYYISHKGPDSKGEGHGVLKIYDDDAKLAEVSIDQPYMLRTTYEGFAQRNLLEQQALLNLLVAYASTPVDQRRSELYFAYYNDLNNIPHFIKRLSNNRLTDDMIPMAYFNTLSPQEREKYLFSAAELAEFPADYQPRFRPDSFVKVKPLEEFEAELSERFTEETEE</sequence>
<dbReference type="RefSeq" id="WP_067978109.1">
    <property type="nucleotide sequence ID" value="NZ_CP014163.1"/>
</dbReference>
<protein>
    <submittedName>
        <fullName evidence="1">Uncharacterized protein</fullName>
    </submittedName>
</protein>
<dbReference type="AlphaFoldDB" id="A0A109RGK6"/>
<reference evidence="2" key="2">
    <citation type="submission" date="2016-01" db="EMBL/GenBank/DDBJ databases">
        <title>Six Aerococcus type strain genome sequencing and assembly using PacBio and Illumina Hiseq.</title>
        <authorList>
            <person name="Carkaci D."/>
            <person name="Dargis R."/>
            <person name="Nielsen X.C."/>
            <person name="Skovgaard O."/>
            <person name="Fuursted K."/>
            <person name="Christensen J.J."/>
        </authorList>
    </citation>
    <scope>NUCLEOTIDE SEQUENCE [LARGE SCALE GENOMIC DNA]</scope>
    <source>
        <strain evidence="2">CCUG42038B</strain>
    </source>
</reference>
<accession>A0A109RGK6</accession>
<name>A0A109RGK6_9LACT</name>
<dbReference type="OrthoDB" id="2135883at2"/>
<keyword evidence="2" id="KW-1185">Reference proteome</keyword>
<reference evidence="1 2" key="1">
    <citation type="journal article" date="2016" name="Genome Announc.">
        <title>Complete Genome Sequences of Aerococcus christensenii CCUG 28831T, Aerococcus sanguinicola CCUG 43001T, Aerococcus urinae CCUG 36881T, Aerococcus urinaeequi CCUG 28094T, Aerococcus urinaehominis CCUG 42038 BT, and Aerococcus viridans CCUG 4311T.</title>
        <authorList>
            <person name="Carkaci D."/>
            <person name="Dargis R."/>
            <person name="Nielsen X.C."/>
            <person name="Skovgaard O."/>
            <person name="Fuursted K."/>
            <person name="Christensen J.J."/>
        </authorList>
    </citation>
    <scope>NUCLEOTIDE SEQUENCE [LARGE SCALE GENOMIC DNA]</scope>
    <source>
        <strain evidence="1 2">CCUG42038B</strain>
    </source>
</reference>
<proteinExistence type="predicted"/>
<dbReference type="KEGG" id="auh:AWM75_03125"/>
<gene>
    <name evidence="1" type="ORF">AWM75_03125</name>
</gene>
<evidence type="ECO:0000313" key="1">
    <source>
        <dbReference type="EMBL" id="AMB99053.1"/>
    </source>
</evidence>
<dbReference type="Proteomes" id="UP000062260">
    <property type="component" value="Chromosome"/>
</dbReference>